<name>A0A8D5ZNC3_9BACL</name>
<comment type="similarity">
    <text evidence="1 2">Belongs to the enoyl-CoA hydratase/isomerase family.</text>
</comment>
<dbReference type="InterPro" id="IPR018376">
    <property type="entry name" value="Enoyl-CoA_hyd/isom_CS"/>
</dbReference>
<evidence type="ECO:0000256" key="2">
    <source>
        <dbReference type="RuleBase" id="RU003707"/>
    </source>
</evidence>
<evidence type="ECO:0000313" key="4">
    <source>
        <dbReference type="Proteomes" id="UP000677436"/>
    </source>
</evidence>
<gene>
    <name evidence="3" type="primary">paaB1</name>
    <name evidence="3" type="ORF">JIR001_23580</name>
</gene>
<dbReference type="RefSeq" id="WP_212772898.1">
    <property type="nucleotide sequence ID" value="NZ_AP024601.1"/>
</dbReference>
<dbReference type="Gene3D" id="3.90.226.10">
    <property type="entry name" value="2-enoyl-CoA Hydratase, Chain A, domain 1"/>
    <property type="match status" value="1"/>
</dbReference>
<keyword evidence="4" id="KW-1185">Reference proteome</keyword>
<dbReference type="KEGG" id="pabs:JIR001_23580"/>
<reference evidence="3" key="1">
    <citation type="journal article" date="2013" name="Int. J. Syst. Evol. Microbiol.">
        <title>Polycladomyces abyssicola gen. nov., sp. nov., a thermophilic filamentous bacterium isolated from hemipelagic sediment.</title>
        <authorList>
            <person name="Tsubouchi T."/>
            <person name="Shimane Y."/>
            <person name="Mori K."/>
            <person name="Usui K."/>
            <person name="Hiraki T."/>
            <person name="Tame A."/>
            <person name="Uematsu K."/>
            <person name="Maruyama T."/>
            <person name="Hatada Y."/>
        </authorList>
    </citation>
    <scope>NUCLEOTIDE SEQUENCE</scope>
    <source>
        <strain evidence="3">JIR-001</strain>
    </source>
</reference>
<dbReference type="PROSITE" id="PS00166">
    <property type="entry name" value="ENOYL_COA_HYDRATASE"/>
    <property type="match status" value="1"/>
</dbReference>
<sequence>MFETILFEKEEGLATITLNRPQALNAFDEQMHEEVYQAVNLAAEDADVHCILLTGSGRGFSAGADIKVIKEATGEVDLGEYLRKTYNQLLLKIQEIEKPFVAALHGPVYGAGLGVALACDFRIAAASSKYCMAFINIGLVPDAGTSFFLPRIIGLSRAMEMTMTGEPVDAEEAYRIGLVNKVVVDEELVKEAKAFARRLIQAPTKALGLSKRMLWQSFESDLATALNREAEFQAACGRSADHKEAIAAFFEKRKPNFIGK</sequence>
<reference evidence="3" key="2">
    <citation type="journal article" date="2021" name="Microbiol. Resour. Announc.">
        <title>Complete Genome Sequence of Polycladomyces abyssicola JIR-001T, Isolated from Hemipelagic Sediment in Deep Seawater.</title>
        <authorList>
            <person name="Tsubouchi T."/>
            <person name="Kaneko Y."/>
        </authorList>
    </citation>
    <scope>NUCLEOTIDE SEQUENCE</scope>
    <source>
        <strain evidence="3">JIR-001</strain>
    </source>
</reference>
<dbReference type="InterPro" id="IPR001753">
    <property type="entry name" value="Enoyl-CoA_hydra/iso"/>
</dbReference>
<organism evidence="3 4">
    <name type="scientific">Polycladomyces abyssicola</name>
    <dbReference type="NCBI Taxonomy" id="1125966"/>
    <lineage>
        <taxon>Bacteria</taxon>
        <taxon>Bacillati</taxon>
        <taxon>Bacillota</taxon>
        <taxon>Bacilli</taxon>
        <taxon>Bacillales</taxon>
        <taxon>Thermoactinomycetaceae</taxon>
        <taxon>Polycladomyces</taxon>
    </lineage>
</organism>
<dbReference type="InterPro" id="IPR029045">
    <property type="entry name" value="ClpP/crotonase-like_dom_sf"/>
</dbReference>
<accession>A0A8D5ZNC3</accession>
<dbReference type="EMBL" id="AP024601">
    <property type="protein sequence ID" value="BCU82575.1"/>
    <property type="molecule type" value="Genomic_DNA"/>
</dbReference>
<dbReference type="CDD" id="cd06558">
    <property type="entry name" value="crotonase-like"/>
    <property type="match status" value="1"/>
</dbReference>
<dbReference type="PANTHER" id="PTHR43802">
    <property type="entry name" value="ENOYL-COA HYDRATASE"/>
    <property type="match status" value="1"/>
</dbReference>
<proteinExistence type="inferred from homology"/>
<protein>
    <submittedName>
        <fullName evidence="3">2-(1,2-epoxy-1,2-dihydrophenyl)acetyl-CoA isomerase</fullName>
    </submittedName>
</protein>
<dbReference type="Proteomes" id="UP000677436">
    <property type="component" value="Chromosome"/>
</dbReference>
<keyword evidence="3" id="KW-0413">Isomerase</keyword>
<dbReference type="GO" id="GO:0016853">
    <property type="term" value="F:isomerase activity"/>
    <property type="evidence" value="ECO:0007669"/>
    <property type="project" value="UniProtKB-KW"/>
</dbReference>
<dbReference type="InterPro" id="IPR014748">
    <property type="entry name" value="Enoyl-CoA_hydra_C"/>
</dbReference>
<dbReference type="AlphaFoldDB" id="A0A8D5ZNC3"/>
<dbReference type="PANTHER" id="PTHR43802:SF1">
    <property type="entry name" value="IP11341P-RELATED"/>
    <property type="match status" value="1"/>
</dbReference>
<dbReference type="Pfam" id="PF00378">
    <property type="entry name" value="ECH_1"/>
    <property type="match status" value="1"/>
</dbReference>
<evidence type="ECO:0000313" key="3">
    <source>
        <dbReference type="EMBL" id="BCU82575.1"/>
    </source>
</evidence>
<evidence type="ECO:0000256" key="1">
    <source>
        <dbReference type="ARBA" id="ARBA00005254"/>
    </source>
</evidence>
<dbReference type="SUPFAM" id="SSF52096">
    <property type="entry name" value="ClpP/crotonase"/>
    <property type="match status" value="1"/>
</dbReference>
<dbReference type="Gene3D" id="1.10.12.10">
    <property type="entry name" value="Lyase 2-enoyl-coa Hydratase, Chain A, domain 2"/>
    <property type="match status" value="1"/>
</dbReference>